<sequence>MSDDYSKEVWRSSILLIANVDTDVERFDELLQQLQHDSDKEESDIMKYKLIKRKDIVDYLDSDYKACTESGASDKAQTINESTMLSQELAIAFRQYVTRNGKAITKALDTVKSSDLSEDDIDLPKTLQVTSTISYLLVDYPSDLTEVLALLRHTESCAEQNNFTNAFPIPLDGIISIVDTHNVSEGKDDAPSSERVAGDGLHPTDNYNEVCRSRQSIVDACWEEMKKKGSEWNDFLISEVALRDGGSKTEYKPVNLVQMEVLELSKTIANDKEIYNAEKMLLSIHSATQFDAARVVSDTKKFHQVLPQSVFENSSLALIVKAMVETIVQTDRNESKNMIRATLNGQIEPFLSYHEGAAVNLLAICGNLDPTSFIQEEESAPSWFDSIREAEKSLWSLCNYPGTGPDGRNRMPKAPVISIAERSASLHELKYISGLSLEHVRLKSWYTMFQDIMKNEIGVPLRTRDHYESLNDSELPQRLAFVLQTSKRVISQYDRLSDCLLMAAIPDFSSGKQYEESWSAADQVQPIPSFAEWKQMQSFSGKSNDDKRPRIPLLSKILHLIKEDRVTIFSSNHALIRLYRTPNSRSWLTVYHESDHFGLRPSRAEKTSSEKPHPTKFMASCADGALFTVQEVLQTKISSVKATYTTRTGIVISISMQGIITQRMLSKSTAEKSRLIRPDGTVLSTHRDGKQVLMYPSGVMYVKDVTSKRFTCIERNNFETSKVDLETGAVVKTKKSGVVAVTHRDNRTIAYHLDGTMISFTPLTSTLVVRKRPWEDVFINVNLSLFETKLSHEKESFPVRCTVVLADLSSIVLGTDVVSDDKRRSITVVKKNGLVMSAQEDGHVCVSYTSEKSAVVSGTGSNSVHKIYRFDCRQGQLLFEDHDKNQMCASLDRFEFKFVAAHEEKRQGYKPEANTRLQAEITERIDPFLFVLHGDGTGLEILRPHDTKKFMADKDFNEMVPGGTENDAQLRTFMRIIRSNSEIDGLDLLGSCMTAYIYGHVDLKYVATAAELLPDLHNCPPPPSQFNIIRQLHRISWLNDIEMQAFANKLNEWRHFKDPKDQTDVLDPRDKKTLEDEARLQKEVIIAYKASSIRRYEERRLEMDSTGELPLYTGSTCALSEQGINSDETEIDDCAKVDEATHIDDFDQLIWESFHRADSEQIGFLSTMQTRAALVHALGFGFSTKEIENHLRQLGSQDTVKITFDTFNDLVHSLQSERIFEKRSGTKVQGKTLGVHAPLFPEMGQHCENNEVRNTVYRQSPVTATDLRYRQENASEDVQCPVAGREDKANKMGGPPSPKRQKVSTNVENSSEEKELAELQKSIDAAGRIEEELELENENCAEEVLAIENKYNIRRRPFYEKRSKLLNQIPFFWKQTFCNHPILRQLIEETDEKILDSLDNVDIQFVDDKGGYRIEMSFKSNPYFHDQVLWRKISFSEDEEANNKSSGINWKSTAEAKEVKENNSLFQWFNPDEEDADIAEVIKDELWKNPLQFYLDVNTGDDDAQDDDEEEEQEDGIENDDEEEETN</sequence>
<dbReference type="Proteomes" id="UP000053237">
    <property type="component" value="Unassembled WGS sequence"/>
</dbReference>
<dbReference type="EMBL" id="CAIX01000130">
    <property type="protein sequence ID" value="CCI46538.1"/>
    <property type="molecule type" value="Genomic_DNA"/>
</dbReference>
<protein>
    <submittedName>
        <fullName evidence="5">Uncharacterized protein</fullName>
    </submittedName>
</protein>
<name>A0A024GI24_9STRA</name>
<reference evidence="5 6" key="1">
    <citation type="submission" date="2012-05" db="EMBL/GenBank/DDBJ databases">
        <title>Recombination and specialization in a pathogen metapopulation.</title>
        <authorList>
            <person name="Gardiner A."/>
            <person name="Kemen E."/>
            <person name="Schultz-Larsen T."/>
            <person name="MacLean D."/>
            <person name="Van Oosterhout C."/>
            <person name="Jones J.D.G."/>
        </authorList>
    </citation>
    <scope>NUCLEOTIDE SEQUENCE [LARGE SCALE GENOMIC DNA]</scope>
    <source>
        <strain evidence="5 6">Ac Nc2</strain>
    </source>
</reference>
<comment type="similarity">
    <text evidence="1 2">Belongs to the nucleosome assembly protein (NAP) family.</text>
</comment>
<dbReference type="STRING" id="65357.A0A024GI24"/>
<feature type="region of interest" description="Disordered" evidence="4">
    <location>
        <begin position="1271"/>
        <end position="1316"/>
    </location>
</feature>
<evidence type="ECO:0000313" key="6">
    <source>
        <dbReference type="Proteomes" id="UP000053237"/>
    </source>
</evidence>
<keyword evidence="3" id="KW-0175">Coiled coil</keyword>
<dbReference type="GO" id="GO:0005634">
    <property type="term" value="C:nucleus"/>
    <property type="evidence" value="ECO:0007669"/>
    <property type="project" value="InterPro"/>
</dbReference>
<evidence type="ECO:0000256" key="1">
    <source>
        <dbReference type="ARBA" id="ARBA00009947"/>
    </source>
</evidence>
<dbReference type="Gene3D" id="3.30.1120.90">
    <property type="entry name" value="Nucleosome assembly protein"/>
    <property type="match status" value="1"/>
</dbReference>
<feature type="compositionally biased region" description="Acidic residues" evidence="4">
    <location>
        <begin position="1499"/>
        <end position="1527"/>
    </location>
</feature>
<proteinExistence type="inferred from homology"/>
<dbReference type="InterPro" id="IPR002164">
    <property type="entry name" value="NAP_family"/>
</dbReference>
<evidence type="ECO:0000256" key="3">
    <source>
        <dbReference type="SAM" id="Coils"/>
    </source>
</evidence>
<dbReference type="Gene3D" id="1.20.5.1500">
    <property type="match status" value="1"/>
</dbReference>
<dbReference type="Pfam" id="PF00956">
    <property type="entry name" value="NAP"/>
    <property type="match status" value="1"/>
</dbReference>
<dbReference type="OrthoDB" id="19419at2759"/>
<evidence type="ECO:0000313" key="5">
    <source>
        <dbReference type="EMBL" id="CCI46538.1"/>
    </source>
</evidence>
<dbReference type="InParanoid" id="A0A024GI24"/>
<dbReference type="SUPFAM" id="SSF143113">
    <property type="entry name" value="NAP-like"/>
    <property type="match status" value="1"/>
</dbReference>
<feature type="coiled-coil region" evidence="3">
    <location>
        <begin position="17"/>
        <end position="44"/>
    </location>
</feature>
<comment type="caution">
    <text evidence="5">The sequence shown here is derived from an EMBL/GenBank/DDBJ whole genome shotgun (WGS) entry which is preliminary data.</text>
</comment>
<dbReference type="InterPro" id="IPR037231">
    <property type="entry name" value="NAP-like_sf"/>
</dbReference>
<evidence type="ECO:0000256" key="2">
    <source>
        <dbReference type="RuleBase" id="RU003876"/>
    </source>
</evidence>
<dbReference type="PANTHER" id="PTHR11875">
    <property type="entry name" value="TESTIS-SPECIFIC Y-ENCODED PROTEIN"/>
    <property type="match status" value="1"/>
</dbReference>
<feature type="region of interest" description="Disordered" evidence="4">
    <location>
        <begin position="1497"/>
        <end position="1527"/>
    </location>
</feature>
<evidence type="ECO:0000256" key="4">
    <source>
        <dbReference type="SAM" id="MobiDB-lite"/>
    </source>
</evidence>
<gene>
    <name evidence="5" type="ORF">BN9_074670</name>
</gene>
<keyword evidence="6" id="KW-1185">Reference proteome</keyword>
<accession>A0A024GI24</accession>
<organism evidence="5 6">
    <name type="scientific">Albugo candida</name>
    <dbReference type="NCBI Taxonomy" id="65357"/>
    <lineage>
        <taxon>Eukaryota</taxon>
        <taxon>Sar</taxon>
        <taxon>Stramenopiles</taxon>
        <taxon>Oomycota</taxon>
        <taxon>Peronosporomycetes</taxon>
        <taxon>Albuginales</taxon>
        <taxon>Albuginaceae</taxon>
        <taxon>Albugo</taxon>
    </lineage>
</organism>
<dbReference type="GO" id="GO:0006334">
    <property type="term" value="P:nucleosome assembly"/>
    <property type="evidence" value="ECO:0007669"/>
    <property type="project" value="InterPro"/>
</dbReference>